<keyword evidence="2" id="KW-0472">Membrane</keyword>
<feature type="transmembrane region" description="Helical" evidence="2">
    <location>
        <begin position="86"/>
        <end position="108"/>
    </location>
</feature>
<feature type="transmembrane region" description="Helical" evidence="2">
    <location>
        <begin position="191"/>
        <end position="210"/>
    </location>
</feature>
<feature type="transmembrane region" description="Helical" evidence="2">
    <location>
        <begin position="285"/>
        <end position="304"/>
    </location>
</feature>
<feature type="transmembrane region" description="Helical" evidence="2">
    <location>
        <begin position="120"/>
        <end position="143"/>
    </location>
</feature>
<keyword evidence="2" id="KW-0812">Transmembrane</keyword>
<feature type="transmembrane region" description="Helical" evidence="2">
    <location>
        <begin position="252"/>
        <end position="273"/>
    </location>
</feature>
<name>A0A3N4Z981_9MICO</name>
<proteinExistence type="predicted"/>
<organism evidence="3 4">
    <name type="scientific">Myceligenerans xiligouense</name>
    <dbReference type="NCBI Taxonomy" id="253184"/>
    <lineage>
        <taxon>Bacteria</taxon>
        <taxon>Bacillati</taxon>
        <taxon>Actinomycetota</taxon>
        <taxon>Actinomycetes</taxon>
        <taxon>Micrococcales</taxon>
        <taxon>Promicromonosporaceae</taxon>
        <taxon>Myceligenerans</taxon>
    </lineage>
</organism>
<protein>
    <submittedName>
        <fullName evidence="3">Uncharacterized protein</fullName>
    </submittedName>
</protein>
<feature type="transmembrane region" description="Helical" evidence="2">
    <location>
        <begin position="216"/>
        <end position="240"/>
    </location>
</feature>
<evidence type="ECO:0000256" key="1">
    <source>
        <dbReference type="SAM" id="MobiDB-lite"/>
    </source>
</evidence>
<feature type="region of interest" description="Disordered" evidence="1">
    <location>
        <begin position="1"/>
        <end position="21"/>
    </location>
</feature>
<gene>
    <name evidence="3" type="ORF">EDD34_2582</name>
</gene>
<accession>A0A3N4Z981</accession>
<dbReference type="AlphaFoldDB" id="A0A3N4Z981"/>
<feature type="transmembrane region" description="Helical" evidence="2">
    <location>
        <begin position="51"/>
        <end position="74"/>
    </location>
</feature>
<feature type="transmembrane region" description="Helical" evidence="2">
    <location>
        <begin position="149"/>
        <end position="170"/>
    </location>
</feature>
<comment type="caution">
    <text evidence="3">The sequence shown here is derived from an EMBL/GenBank/DDBJ whole genome shotgun (WGS) entry which is preliminary data.</text>
</comment>
<keyword evidence="2" id="KW-1133">Transmembrane helix</keyword>
<evidence type="ECO:0000313" key="4">
    <source>
        <dbReference type="Proteomes" id="UP000280501"/>
    </source>
</evidence>
<dbReference type="Proteomes" id="UP000280501">
    <property type="component" value="Unassembled WGS sequence"/>
</dbReference>
<sequence length="312" mass="31651">MTDSAGPSTPEPPGGDRGDERLARAEELAQLGMEPVGGSVRPSGPGSAWPAITVALLTVAAWAPVVLTFLRVGVHPEPFAFRTDNLFWVLVTAGAPATMMLAAGASGLHPRAAGAAGLRIAAAVVAGAQLFVLAVIAVIQLLWDARETILAETVFTIVAVVLAAGAVVLAQGAARAGRHDAVTPFWHRAPVIGLLCVMLGQTVLVVAATARFPDAVGLYVTSLLIGAVTAIAALVGLWLVGRARPAAGWAGAVILCLLVVLLLGSMFNVLALADLPLSQRVVDSAQLVLFALGAVTAVLAARAGTRSAGTDP</sequence>
<dbReference type="RefSeq" id="WP_123814929.1">
    <property type="nucleotide sequence ID" value="NZ_RKQZ01000001.1"/>
</dbReference>
<keyword evidence="4" id="KW-1185">Reference proteome</keyword>
<dbReference type="EMBL" id="RKQZ01000001">
    <property type="protein sequence ID" value="RPF21942.1"/>
    <property type="molecule type" value="Genomic_DNA"/>
</dbReference>
<evidence type="ECO:0000313" key="3">
    <source>
        <dbReference type="EMBL" id="RPF21942.1"/>
    </source>
</evidence>
<reference evidence="3 4" key="1">
    <citation type="submission" date="2018-11" db="EMBL/GenBank/DDBJ databases">
        <title>Sequencing the genomes of 1000 actinobacteria strains.</title>
        <authorList>
            <person name="Klenk H.-P."/>
        </authorList>
    </citation>
    <scope>NUCLEOTIDE SEQUENCE [LARGE SCALE GENOMIC DNA]</scope>
    <source>
        <strain evidence="3 4">DSM 15700</strain>
    </source>
</reference>
<evidence type="ECO:0000256" key="2">
    <source>
        <dbReference type="SAM" id="Phobius"/>
    </source>
</evidence>